<comment type="caution">
    <text evidence="1">The sequence shown here is derived from an EMBL/GenBank/DDBJ whole genome shotgun (WGS) entry which is preliminary data.</text>
</comment>
<proteinExistence type="predicted"/>
<name>A0A2T0TBM7_9BACT</name>
<evidence type="ECO:0000313" key="2">
    <source>
        <dbReference type="Proteomes" id="UP000238375"/>
    </source>
</evidence>
<keyword evidence="2" id="KW-1185">Reference proteome</keyword>
<gene>
    <name evidence="1" type="ORF">CLV58_104179</name>
</gene>
<organism evidence="1 2">
    <name type="scientific">Spirosoma oryzae</name>
    <dbReference type="NCBI Taxonomy" id="1469603"/>
    <lineage>
        <taxon>Bacteria</taxon>
        <taxon>Pseudomonadati</taxon>
        <taxon>Bacteroidota</taxon>
        <taxon>Cytophagia</taxon>
        <taxon>Cytophagales</taxon>
        <taxon>Cytophagaceae</taxon>
        <taxon>Spirosoma</taxon>
    </lineage>
</organism>
<dbReference type="Proteomes" id="UP000238375">
    <property type="component" value="Unassembled WGS sequence"/>
</dbReference>
<reference evidence="1 2" key="1">
    <citation type="submission" date="2018-03" db="EMBL/GenBank/DDBJ databases">
        <title>Genomic Encyclopedia of Archaeal and Bacterial Type Strains, Phase II (KMG-II): from individual species to whole genera.</title>
        <authorList>
            <person name="Goeker M."/>
        </authorList>
    </citation>
    <scope>NUCLEOTIDE SEQUENCE [LARGE SCALE GENOMIC DNA]</scope>
    <source>
        <strain evidence="1 2">DSM 28354</strain>
    </source>
</reference>
<evidence type="ECO:0000313" key="1">
    <source>
        <dbReference type="EMBL" id="PRY43048.1"/>
    </source>
</evidence>
<accession>A0A2T0TBM7</accession>
<dbReference type="EMBL" id="PVTE01000004">
    <property type="protein sequence ID" value="PRY43048.1"/>
    <property type="molecule type" value="Genomic_DNA"/>
</dbReference>
<dbReference type="AlphaFoldDB" id="A0A2T0TBM7"/>
<sequence length="124" mass="13975">MIVSARTTSSAHAVEIFRTERGAVYQCDATQRLILDFWDTHTALSTRDFAQFRRMVNTIDVQQMALSTGSAYDVEILAPPRSERCYVLTLCEIIHLRELLNGSQLMLDLNSMLRECGCSLTSIA</sequence>
<dbReference type="OrthoDB" id="1442094at2"/>
<protein>
    <submittedName>
        <fullName evidence="1">Uncharacterized protein</fullName>
    </submittedName>
</protein>